<comment type="caution">
    <text evidence="2">The sequence shown here is derived from an EMBL/GenBank/DDBJ whole genome shotgun (WGS) entry which is preliminary data.</text>
</comment>
<organism evidence="2 3">
    <name type="scientific">Roseibium hamelinense</name>
    <dbReference type="NCBI Taxonomy" id="150831"/>
    <lineage>
        <taxon>Bacteria</taxon>
        <taxon>Pseudomonadati</taxon>
        <taxon>Pseudomonadota</taxon>
        <taxon>Alphaproteobacteria</taxon>
        <taxon>Hyphomicrobiales</taxon>
        <taxon>Stappiaceae</taxon>
        <taxon>Roseibium</taxon>
    </lineage>
</organism>
<evidence type="ECO:0000256" key="1">
    <source>
        <dbReference type="SAM" id="Phobius"/>
    </source>
</evidence>
<dbReference type="InterPro" id="IPR007047">
    <property type="entry name" value="Flp_Fap"/>
</dbReference>
<keyword evidence="1" id="KW-0812">Transmembrane</keyword>
<dbReference type="Proteomes" id="UP000320593">
    <property type="component" value="Unassembled WGS sequence"/>
</dbReference>
<keyword evidence="3" id="KW-1185">Reference proteome</keyword>
<name>A0A562SF39_9HYPH</name>
<gene>
    <name evidence="2" type="ORF">JM93_04239</name>
</gene>
<protein>
    <submittedName>
        <fullName evidence="2">Flp pilus assembly pilin Flp</fullName>
    </submittedName>
</protein>
<sequence length="69" mass="7446">MAGVKRIRDSLLKKCKAFISNEDGTTAIEYGLITLLVGISIITALIAISESLNNNFYEPVNSALSEINS</sequence>
<dbReference type="EMBL" id="VLLF01000013">
    <property type="protein sequence ID" value="TWI79892.1"/>
    <property type="molecule type" value="Genomic_DNA"/>
</dbReference>
<accession>A0A562SF39</accession>
<feature type="transmembrane region" description="Helical" evidence="1">
    <location>
        <begin position="30"/>
        <end position="48"/>
    </location>
</feature>
<dbReference type="OrthoDB" id="5325135at2"/>
<proteinExistence type="predicted"/>
<keyword evidence="1" id="KW-0472">Membrane</keyword>
<evidence type="ECO:0000313" key="3">
    <source>
        <dbReference type="Proteomes" id="UP000320593"/>
    </source>
</evidence>
<evidence type="ECO:0000313" key="2">
    <source>
        <dbReference type="EMBL" id="TWI79892.1"/>
    </source>
</evidence>
<dbReference type="Pfam" id="PF04964">
    <property type="entry name" value="Flp_Fap"/>
    <property type="match status" value="1"/>
</dbReference>
<dbReference type="RefSeq" id="WP_145347413.1">
    <property type="nucleotide sequence ID" value="NZ_SMLY01000064.1"/>
</dbReference>
<keyword evidence="1" id="KW-1133">Transmembrane helix</keyword>
<dbReference type="AlphaFoldDB" id="A0A562SF39"/>
<reference evidence="2 3" key="1">
    <citation type="submission" date="2019-07" db="EMBL/GenBank/DDBJ databases">
        <title>Genomic Encyclopedia of Archaeal and Bacterial Type Strains, Phase II (KMG-II): from individual species to whole genera.</title>
        <authorList>
            <person name="Goeker M."/>
        </authorList>
    </citation>
    <scope>NUCLEOTIDE SEQUENCE [LARGE SCALE GENOMIC DNA]</scope>
    <source>
        <strain evidence="2 3">ATCC BAA-252</strain>
    </source>
</reference>